<name>A0ACA9KLC1_9GLOM</name>
<keyword evidence="2" id="KW-1185">Reference proteome</keyword>
<dbReference type="EMBL" id="CAJVQC010000767">
    <property type="protein sequence ID" value="CAG8480107.1"/>
    <property type="molecule type" value="Genomic_DNA"/>
</dbReference>
<gene>
    <name evidence="1" type="ORF">RPERSI_LOCUS946</name>
</gene>
<feature type="non-terminal residue" evidence="1">
    <location>
        <position position="381"/>
    </location>
</feature>
<proteinExistence type="predicted"/>
<dbReference type="Proteomes" id="UP000789920">
    <property type="component" value="Unassembled WGS sequence"/>
</dbReference>
<evidence type="ECO:0000313" key="2">
    <source>
        <dbReference type="Proteomes" id="UP000789920"/>
    </source>
</evidence>
<sequence length="381" mass="43284">MLNLEAPKVVLITRENFIKILRVNKQNGKKIAIDNEEESSNLLTEIVIQESAQNSSFDVEADSTLSINNQISNDSIDLIPIQCADSLSDEYFNSDEENDEWNFDAALTLLHNAKETIKTNERFDKVNDGRVSSNLIEDSPLKSMNEALVTMKFKCSKNTSNKVNELTVGDKCDEVKDIQMNQQDNTIHECGGLQRSNKMVNLLQTSNDPEFGEETDTLLPNSYSSINITIITSQAQAKNNRKSIESMLSDEEVDELLYDSYSQINIAQAENNREMDKQPSINFISGMLKQMTLAENSTQADDIGSIQDNDYEKDQETGRWRQNPDTNEWNSLFVKGKTIKTQVYKIIKEEALGIIKEEARIRDEMIVAQHSFMLVLRLGWN</sequence>
<organism evidence="1 2">
    <name type="scientific">Racocetra persica</name>
    <dbReference type="NCBI Taxonomy" id="160502"/>
    <lineage>
        <taxon>Eukaryota</taxon>
        <taxon>Fungi</taxon>
        <taxon>Fungi incertae sedis</taxon>
        <taxon>Mucoromycota</taxon>
        <taxon>Glomeromycotina</taxon>
        <taxon>Glomeromycetes</taxon>
        <taxon>Diversisporales</taxon>
        <taxon>Gigasporaceae</taxon>
        <taxon>Racocetra</taxon>
    </lineage>
</organism>
<evidence type="ECO:0000313" key="1">
    <source>
        <dbReference type="EMBL" id="CAG8480107.1"/>
    </source>
</evidence>
<protein>
    <submittedName>
        <fullName evidence="1">7250_t:CDS:1</fullName>
    </submittedName>
</protein>
<comment type="caution">
    <text evidence="1">The sequence shown here is derived from an EMBL/GenBank/DDBJ whole genome shotgun (WGS) entry which is preliminary data.</text>
</comment>
<accession>A0ACA9KLC1</accession>
<reference evidence="1" key="1">
    <citation type="submission" date="2021-06" db="EMBL/GenBank/DDBJ databases">
        <authorList>
            <person name="Kallberg Y."/>
            <person name="Tangrot J."/>
            <person name="Rosling A."/>
        </authorList>
    </citation>
    <scope>NUCLEOTIDE SEQUENCE</scope>
    <source>
        <strain evidence="1">MA461A</strain>
    </source>
</reference>